<comment type="caution">
    <text evidence="1">The sequence shown here is derived from an EMBL/GenBank/DDBJ whole genome shotgun (WGS) entry which is preliminary data.</text>
</comment>
<accession>A0ACC0ASB1</accession>
<name>A0ACC0ASB1_CATRO</name>
<dbReference type="Proteomes" id="UP001060085">
    <property type="component" value="Linkage Group LG05"/>
</dbReference>
<keyword evidence="2" id="KW-1185">Reference proteome</keyword>
<organism evidence="1 2">
    <name type="scientific">Catharanthus roseus</name>
    <name type="common">Madagascar periwinkle</name>
    <name type="synonym">Vinca rosea</name>
    <dbReference type="NCBI Taxonomy" id="4058"/>
    <lineage>
        <taxon>Eukaryota</taxon>
        <taxon>Viridiplantae</taxon>
        <taxon>Streptophyta</taxon>
        <taxon>Embryophyta</taxon>
        <taxon>Tracheophyta</taxon>
        <taxon>Spermatophyta</taxon>
        <taxon>Magnoliopsida</taxon>
        <taxon>eudicotyledons</taxon>
        <taxon>Gunneridae</taxon>
        <taxon>Pentapetalae</taxon>
        <taxon>asterids</taxon>
        <taxon>lamiids</taxon>
        <taxon>Gentianales</taxon>
        <taxon>Apocynaceae</taxon>
        <taxon>Rauvolfioideae</taxon>
        <taxon>Vinceae</taxon>
        <taxon>Catharanthinae</taxon>
        <taxon>Catharanthus</taxon>
    </lineage>
</organism>
<reference evidence="2" key="1">
    <citation type="journal article" date="2023" name="Nat. Plants">
        <title>Single-cell RNA sequencing provides a high-resolution roadmap for understanding the multicellular compartmentation of specialized metabolism.</title>
        <authorList>
            <person name="Sun S."/>
            <person name="Shen X."/>
            <person name="Li Y."/>
            <person name="Li Y."/>
            <person name="Wang S."/>
            <person name="Li R."/>
            <person name="Zhang H."/>
            <person name="Shen G."/>
            <person name="Guo B."/>
            <person name="Wei J."/>
            <person name="Xu J."/>
            <person name="St-Pierre B."/>
            <person name="Chen S."/>
            <person name="Sun C."/>
        </authorList>
    </citation>
    <scope>NUCLEOTIDE SEQUENCE [LARGE SCALE GENOMIC DNA]</scope>
</reference>
<dbReference type="EMBL" id="CM044705">
    <property type="protein sequence ID" value="KAI5662333.1"/>
    <property type="molecule type" value="Genomic_DNA"/>
</dbReference>
<sequence>MKAKSTYIKWIDSFEKPGCQFEHEVFIVSWLSRFFFLVDEITKIDKYIIPIAMHLAKGINIALYPLGLITSSTDMDSEDQGEGVVYLRYTLWAPFYFIHQPKAINCSILRTSFTLSKLNKRG</sequence>
<proteinExistence type="predicted"/>
<gene>
    <name evidence="1" type="ORF">M9H77_21656</name>
</gene>
<evidence type="ECO:0000313" key="1">
    <source>
        <dbReference type="EMBL" id="KAI5662333.1"/>
    </source>
</evidence>
<evidence type="ECO:0000313" key="2">
    <source>
        <dbReference type="Proteomes" id="UP001060085"/>
    </source>
</evidence>
<protein>
    <submittedName>
        <fullName evidence="1">Uncharacterized protein</fullName>
    </submittedName>
</protein>